<dbReference type="Proteomes" id="UP000190777">
    <property type="component" value="Unassembled WGS sequence"/>
</dbReference>
<accession>A0ABX3NEU8</accession>
<dbReference type="InterPro" id="IPR019294">
    <property type="entry name" value="Translation_reg_Com"/>
</dbReference>
<sequence>MKQRCTNCKKLLAIGTGNFAIKCPRCKTLNQINTQTKECHEHHNPLNKETYECSKQPPTNPIHP</sequence>
<gene>
    <name evidence="1" type="ORF">B5J93_13190</name>
</gene>
<keyword evidence="2" id="KW-1185">Reference proteome</keyword>
<dbReference type="Pfam" id="PF10122">
    <property type="entry name" value="Zn_ribbon_Com"/>
    <property type="match status" value="1"/>
</dbReference>
<dbReference type="RefSeq" id="WP_079326774.1">
    <property type="nucleotide sequence ID" value="NZ_MXAP01000194.1"/>
</dbReference>
<evidence type="ECO:0000313" key="1">
    <source>
        <dbReference type="EMBL" id="OPH33118.1"/>
    </source>
</evidence>
<evidence type="ECO:0000313" key="2">
    <source>
        <dbReference type="Proteomes" id="UP000190777"/>
    </source>
</evidence>
<proteinExistence type="predicted"/>
<evidence type="ECO:0008006" key="3">
    <source>
        <dbReference type="Google" id="ProtNLM"/>
    </source>
</evidence>
<dbReference type="EMBL" id="MXAP01000194">
    <property type="protein sequence ID" value="OPH33118.1"/>
    <property type="molecule type" value="Genomic_DNA"/>
</dbReference>
<protein>
    <recommendedName>
        <fullName evidence="3">Mu-like prophage protein Com</fullName>
    </recommendedName>
</protein>
<organism evidence="1 2">
    <name type="scientific">Moraxella equi</name>
    <dbReference type="NCBI Taxonomy" id="60442"/>
    <lineage>
        <taxon>Bacteria</taxon>
        <taxon>Pseudomonadati</taxon>
        <taxon>Pseudomonadota</taxon>
        <taxon>Gammaproteobacteria</taxon>
        <taxon>Moraxellales</taxon>
        <taxon>Moraxellaceae</taxon>
        <taxon>Moraxella</taxon>
    </lineage>
</organism>
<reference evidence="1 2" key="1">
    <citation type="submission" date="2017-03" db="EMBL/GenBank/DDBJ databases">
        <title>Draft genome sequence of Moraxella equi CCUG 4950T type strain.</title>
        <authorList>
            <person name="Salva-Serra F."/>
            <person name="Engstrom-Jakobsson H."/>
            <person name="Thorell K."/>
            <person name="Jaen-Luchoro D."/>
            <person name="Gonzales-Siles L."/>
            <person name="Karlsson R."/>
            <person name="Yazdan S."/>
            <person name="Boulund F."/>
            <person name="Johnning A."/>
            <person name="Engstrand L."/>
            <person name="Kristiansson E."/>
            <person name="Moore E."/>
        </authorList>
    </citation>
    <scope>NUCLEOTIDE SEQUENCE [LARGE SCALE GENOMIC DNA]</scope>
    <source>
        <strain evidence="1 2">CCUG 4950</strain>
    </source>
</reference>
<comment type="caution">
    <text evidence="1">The sequence shown here is derived from an EMBL/GenBank/DDBJ whole genome shotgun (WGS) entry which is preliminary data.</text>
</comment>
<name>A0ABX3NEU8_9GAMM</name>
<dbReference type="NCBIfam" id="TIGR01053">
    <property type="entry name" value="LSD1"/>
    <property type="match status" value="1"/>
</dbReference>